<dbReference type="STRING" id="13690.AX777_18820"/>
<gene>
    <name evidence="1" type="ORF">CP98_03529</name>
</gene>
<comment type="caution">
    <text evidence="1">The sequence shown here is derived from an EMBL/GenBank/DDBJ whole genome shotgun (WGS) entry which is preliminary data.</text>
</comment>
<organism evidence="1 2">
    <name type="scientific">Sphingobium yanoikuyae</name>
    <name type="common">Sphingomonas yanoikuyae</name>
    <dbReference type="NCBI Taxonomy" id="13690"/>
    <lineage>
        <taxon>Bacteria</taxon>
        <taxon>Pseudomonadati</taxon>
        <taxon>Pseudomonadota</taxon>
        <taxon>Alphaproteobacteria</taxon>
        <taxon>Sphingomonadales</taxon>
        <taxon>Sphingomonadaceae</taxon>
        <taxon>Sphingobium</taxon>
    </lineage>
</organism>
<sequence length="106" mass="11120">MLNIATPRLSSAEWQDVKATLSAVADCGCGEPAAAGPVRSRIGHALDAILGPKKAQSVTLAPHLHDVREFLCESGRTRAIAERYVPTLAAQGYSRAQIEALALLGA</sequence>
<dbReference type="RefSeq" id="WP_037521246.1">
    <property type="nucleotide sequence ID" value="NZ_JAYGIX010000011.1"/>
</dbReference>
<evidence type="ECO:0000313" key="2">
    <source>
        <dbReference type="Proteomes" id="UP000028534"/>
    </source>
</evidence>
<accession>A0A084EH82</accession>
<dbReference type="AlphaFoldDB" id="A0A084EH82"/>
<dbReference type="EMBL" id="JGVR01000023">
    <property type="protein sequence ID" value="KEZ17324.1"/>
    <property type="molecule type" value="Genomic_DNA"/>
</dbReference>
<protein>
    <submittedName>
        <fullName evidence="1">Uncharacterized protein</fullName>
    </submittedName>
</protein>
<dbReference type="Proteomes" id="UP000028534">
    <property type="component" value="Unassembled WGS sequence"/>
</dbReference>
<proteinExistence type="predicted"/>
<reference evidence="1 2" key="1">
    <citation type="submission" date="2014-03" db="EMBL/GenBank/DDBJ databases">
        <title>Genome sequence of Sphingobium yanoikuyae B1.</title>
        <authorList>
            <person name="Gan H.M."/>
            <person name="Gan H.Y."/>
            <person name="Savka M.A."/>
        </authorList>
    </citation>
    <scope>NUCLEOTIDE SEQUENCE [LARGE SCALE GENOMIC DNA]</scope>
    <source>
        <strain evidence="1 2">B1</strain>
    </source>
</reference>
<name>A0A084EH82_SPHYA</name>
<evidence type="ECO:0000313" key="1">
    <source>
        <dbReference type="EMBL" id="KEZ17324.1"/>
    </source>
</evidence>
<dbReference type="PATRIC" id="fig|13690.10.peg.3615"/>